<dbReference type="KEGG" id="adl:AURDEDRAFT_76359"/>
<dbReference type="InParanoid" id="J0D5X9"/>
<dbReference type="OrthoDB" id="2962022at2759"/>
<evidence type="ECO:0000313" key="1">
    <source>
        <dbReference type="EMBL" id="EJD34242.1"/>
    </source>
</evidence>
<keyword evidence="2" id="KW-1185">Reference proteome</keyword>
<reference evidence="2" key="1">
    <citation type="journal article" date="2012" name="Science">
        <title>The Paleozoic origin of enzymatic lignin decomposition reconstructed from 31 fungal genomes.</title>
        <authorList>
            <person name="Floudas D."/>
            <person name="Binder M."/>
            <person name="Riley R."/>
            <person name="Barry K."/>
            <person name="Blanchette R.A."/>
            <person name="Henrissat B."/>
            <person name="Martinez A.T."/>
            <person name="Otillar R."/>
            <person name="Spatafora J.W."/>
            <person name="Yadav J.S."/>
            <person name="Aerts A."/>
            <person name="Benoit I."/>
            <person name="Boyd A."/>
            <person name="Carlson A."/>
            <person name="Copeland A."/>
            <person name="Coutinho P.M."/>
            <person name="de Vries R.P."/>
            <person name="Ferreira P."/>
            <person name="Findley K."/>
            <person name="Foster B."/>
            <person name="Gaskell J."/>
            <person name="Glotzer D."/>
            <person name="Gorecki P."/>
            <person name="Heitman J."/>
            <person name="Hesse C."/>
            <person name="Hori C."/>
            <person name="Igarashi K."/>
            <person name="Jurgens J.A."/>
            <person name="Kallen N."/>
            <person name="Kersten P."/>
            <person name="Kohler A."/>
            <person name="Kuees U."/>
            <person name="Kumar T.K.A."/>
            <person name="Kuo A."/>
            <person name="LaButti K."/>
            <person name="Larrondo L.F."/>
            <person name="Lindquist E."/>
            <person name="Ling A."/>
            <person name="Lombard V."/>
            <person name="Lucas S."/>
            <person name="Lundell T."/>
            <person name="Martin R."/>
            <person name="McLaughlin D.J."/>
            <person name="Morgenstern I."/>
            <person name="Morin E."/>
            <person name="Murat C."/>
            <person name="Nagy L.G."/>
            <person name="Nolan M."/>
            <person name="Ohm R.A."/>
            <person name="Patyshakuliyeva A."/>
            <person name="Rokas A."/>
            <person name="Ruiz-Duenas F.J."/>
            <person name="Sabat G."/>
            <person name="Salamov A."/>
            <person name="Samejima M."/>
            <person name="Schmutz J."/>
            <person name="Slot J.C."/>
            <person name="St John F."/>
            <person name="Stenlid J."/>
            <person name="Sun H."/>
            <person name="Sun S."/>
            <person name="Syed K."/>
            <person name="Tsang A."/>
            <person name="Wiebenga A."/>
            <person name="Young D."/>
            <person name="Pisabarro A."/>
            <person name="Eastwood D.C."/>
            <person name="Martin F."/>
            <person name="Cullen D."/>
            <person name="Grigoriev I.V."/>
            <person name="Hibbett D.S."/>
        </authorList>
    </citation>
    <scope>NUCLEOTIDE SEQUENCE [LARGE SCALE GENOMIC DNA]</scope>
    <source>
        <strain evidence="2">TFB10046</strain>
    </source>
</reference>
<accession>J0D5X9</accession>
<dbReference type="EMBL" id="JH687975">
    <property type="protein sequence ID" value="EJD34242.1"/>
    <property type="molecule type" value="Genomic_DNA"/>
</dbReference>
<proteinExistence type="predicted"/>
<dbReference type="Proteomes" id="UP000006514">
    <property type="component" value="Unassembled WGS sequence"/>
</dbReference>
<sequence length="117" mass="13297">MRHAPIGLCWDAKNYSCAYDTILTAFYYIWMLSPHNVSDFMKSTSFFTALVFSSIEQYTDHGMPFEGIREIIRPRLHALNPEKFPLGPVGCSLVDLTEAILDSNRSQWAVQAICNTC</sequence>
<organism evidence="1 2">
    <name type="scientific">Auricularia subglabra (strain TFB-10046 / SS5)</name>
    <name type="common">White-rot fungus</name>
    <name type="synonym">Auricularia delicata (strain TFB10046)</name>
    <dbReference type="NCBI Taxonomy" id="717982"/>
    <lineage>
        <taxon>Eukaryota</taxon>
        <taxon>Fungi</taxon>
        <taxon>Dikarya</taxon>
        <taxon>Basidiomycota</taxon>
        <taxon>Agaricomycotina</taxon>
        <taxon>Agaricomycetes</taxon>
        <taxon>Auriculariales</taxon>
        <taxon>Auriculariaceae</taxon>
        <taxon>Auricularia</taxon>
    </lineage>
</organism>
<gene>
    <name evidence="1" type="ORF">AURDEDRAFT_76359</name>
</gene>
<evidence type="ECO:0000313" key="2">
    <source>
        <dbReference type="Proteomes" id="UP000006514"/>
    </source>
</evidence>
<dbReference type="AlphaFoldDB" id="J0D5X9"/>
<protein>
    <submittedName>
        <fullName evidence="1">Uncharacterized protein</fullName>
    </submittedName>
</protein>
<name>J0D5X9_AURST</name>
<feature type="non-terminal residue" evidence="1">
    <location>
        <position position="117"/>
    </location>
</feature>